<dbReference type="InterPro" id="IPR003034">
    <property type="entry name" value="SAP_dom"/>
</dbReference>
<gene>
    <name evidence="3" type="ORF">BV898_18162</name>
</gene>
<dbReference type="EMBL" id="MTYJ01000342">
    <property type="protein sequence ID" value="OWA53740.1"/>
    <property type="molecule type" value="Genomic_DNA"/>
</dbReference>
<evidence type="ECO:0000259" key="2">
    <source>
        <dbReference type="PROSITE" id="PS50800"/>
    </source>
</evidence>
<dbReference type="InterPro" id="IPR036361">
    <property type="entry name" value="SAP_dom_sf"/>
</dbReference>
<keyword evidence="4" id="KW-1185">Reference proteome</keyword>
<organism evidence="3 4">
    <name type="scientific">Hypsibius exemplaris</name>
    <name type="common">Freshwater tardigrade</name>
    <dbReference type="NCBI Taxonomy" id="2072580"/>
    <lineage>
        <taxon>Eukaryota</taxon>
        <taxon>Metazoa</taxon>
        <taxon>Ecdysozoa</taxon>
        <taxon>Tardigrada</taxon>
        <taxon>Eutardigrada</taxon>
        <taxon>Parachela</taxon>
        <taxon>Hypsibioidea</taxon>
        <taxon>Hypsibiidae</taxon>
        <taxon>Hypsibius</taxon>
    </lineage>
</organism>
<evidence type="ECO:0000313" key="4">
    <source>
        <dbReference type="Proteomes" id="UP000192578"/>
    </source>
</evidence>
<dbReference type="AlphaFoldDB" id="A0A9X6NH41"/>
<proteinExistence type="predicted"/>
<dbReference type="PROSITE" id="PS50800">
    <property type="entry name" value="SAP"/>
    <property type="match status" value="1"/>
</dbReference>
<sequence>MNFFMRFKDGKERNPDTTISHVTFDTIRGKDKKKTAATLAKKEYYKRKYRAEVEDLGFDVSTLAKNKSTMERTKQRIQILDHESARIILLKLLKEHKDKLAKRTVDRPRRVKATVTAPRVSAPNKSCSTTCRASKKTMKTQTSISTSKGVCPTKAASVFASDIGKLKKQPISSHQGKNERKLNNISTTRLSFGSKSSQKSKVRTRANCSTAGTSIVSSVGKPGVFKKKEKATKPNGAKTVSPFAVSPGTMSPTEGGLSGVHASVANAASASGSGSSGIVNVLDGGAKSRMTGTPSAADVLRLCGGSTMLANDVPLSIFVRTMSGKRAILANTWSKLKVLQLRTELQNRKLSQSGPKRNLIFRLVDDIIPGSPEQLEESQTQNTADRTASRIFENMNKVKRSFPNDVKGFFTATCLMSGGLCRKVHNNVRSRPERRVRQKMKWHILQFHMDEIDDELEERVVSVEFQQQQILDDLDSLKEFKTHTSETLTGINERLNEMRADIRKMKMLDGPTLHAANIS</sequence>
<evidence type="ECO:0000313" key="3">
    <source>
        <dbReference type="EMBL" id="OWA53740.1"/>
    </source>
</evidence>
<accession>A0A9X6NH41</accession>
<dbReference type="SUPFAM" id="SSF68906">
    <property type="entry name" value="SAP domain"/>
    <property type="match status" value="1"/>
</dbReference>
<comment type="caution">
    <text evidence="3">The sequence shown here is derived from an EMBL/GenBank/DDBJ whole genome shotgun (WGS) entry which is preliminary data.</text>
</comment>
<feature type="domain" description="SAP" evidence="2">
    <location>
        <begin position="333"/>
        <end position="367"/>
    </location>
</feature>
<reference evidence="4" key="1">
    <citation type="submission" date="2017-01" db="EMBL/GenBank/DDBJ databases">
        <title>Comparative genomics of anhydrobiosis in the tardigrade Hypsibius dujardini.</title>
        <authorList>
            <person name="Yoshida Y."/>
            <person name="Koutsovoulos G."/>
            <person name="Laetsch D."/>
            <person name="Stevens L."/>
            <person name="Kumar S."/>
            <person name="Horikawa D."/>
            <person name="Ishino K."/>
            <person name="Komine S."/>
            <person name="Tomita M."/>
            <person name="Blaxter M."/>
            <person name="Arakawa K."/>
        </authorList>
    </citation>
    <scope>NUCLEOTIDE SEQUENCE [LARGE SCALE GENOMIC DNA]</scope>
    <source>
        <strain evidence="4">Z151</strain>
    </source>
</reference>
<evidence type="ECO:0000256" key="1">
    <source>
        <dbReference type="SAM" id="MobiDB-lite"/>
    </source>
</evidence>
<feature type="region of interest" description="Disordered" evidence="1">
    <location>
        <begin position="227"/>
        <end position="247"/>
    </location>
</feature>
<dbReference type="Proteomes" id="UP000192578">
    <property type="component" value="Unassembled WGS sequence"/>
</dbReference>
<name>A0A9X6NH41_HYPEX</name>
<dbReference type="Gene3D" id="1.10.720.30">
    <property type="entry name" value="SAP domain"/>
    <property type="match status" value="1"/>
</dbReference>
<protein>
    <recommendedName>
        <fullName evidence="2">SAP domain-containing protein</fullName>
    </recommendedName>
</protein>